<comment type="caution">
    <text evidence="1">The sequence shown here is derived from an EMBL/GenBank/DDBJ whole genome shotgun (WGS) entry which is preliminary data.</text>
</comment>
<sequence length="156" mass="18198">HCLWPIPTNQVADLKRLFASTSQLWGKINEDGLKELAELIKHEQVKHIVVFTGEVFHLITEANKADYKGRRDKIKCAVNDYLKDRNIKDYWERLSFCRAKASFSNDVDVYLALDTRSKNLKIEGAKKRYFTFAIDMILKRILETRGGEIDKKSVRH</sequence>
<organism evidence="1">
    <name type="scientific">marine sediment metagenome</name>
    <dbReference type="NCBI Taxonomy" id="412755"/>
    <lineage>
        <taxon>unclassified sequences</taxon>
        <taxon>metagenomes</taxon>
        <taxon>ecological metagenomes</taxon>
    </lineage>
</organism>
<gene>
    <name evidence="1" type="ORF">S06H3_26239</name>
</gene>
<protein>
    <submittedName>
        <fullName evidence="1">Uncharacterized protein</fullName>
    </submittedName>
</protein>
<evidence type="ECO:0000313" key="1">
    <source>
        <dbReference type="EMBL" id="GAI27417.1"/>
    </source>
</evidence>
<dbReference type="AlphaFoldDB" id="X1M712"/>
<reference evidence="1" key="1">
    <citation type="journal article" date="2014" name="Front. Microbiol.">
        <title>High frequency of phylogenetically diverse reductive dehalogenase-homologous genes in deep subseafloor sedimentary metagenomes.</title>
        <authorList>
            <person name="Kawai M."/>
            <person name="Futagami T."/>
            <person name="Toyoda A."/>
            <person name="Takaki Y."/>
            <person name="Nishi S."/>
            <person name="Hori S."/>
            <person name="Arai W."/>
            <person name="Tsubouchi T."/>
            <person name="Morono Y."/>
            <person name="Uchiyama I."/>
            <person name="Ito T."/>
            <person name="Fujiyama A."/>
            <person name="Inagaki F."/>
            <person name="Takami H."/>
        </authorList>
    </citation>
    <scope>NUCLEOTIDE SEQUENCE</scope>
    <source>
        <strain evidence="1">Expedition CK06-06</strain>
    </source>
</reference>
<name>X1M712_9ZZZZ</name>
<dbReference type="EMBL" id="BARV01015145">
    <property type="protein sequence ID" value="GAI27417.1"/>
    <property type="molecule type" value="Genomic_DNA"/>
</dbReference>
<accession>X1M712</accession>
<proteinExistence type="predicted"/>
<feature type="non-terminal residue" evidence="1">
    <location>
        <position position="1"/>
    </location>
</feature>